<evidence type="ECO:0000313" key="2">
    <source>
        <dbReference type="EMBL" id="KRG91003.1"/>
    </source>
</evidence>
<name>K7N356_SOYBN</name>
<dbReference type="AlphaFoldDB" id="K7N356"/>
<dbReference type="EnsemblPlants" id="KRG91003">
    <property type="protein sequence ID" value="KRG91003"/>
    <property type="gene ID" value="GLYMA_20G127100"/>
</dbReference>
<reference evidence="2 3" key="1">
    <citation type="journal article" date="2010" name="Nature">
        <title>Genome sequence of the palaeopolyploid soybean.</title>
        <authorList>
            <person name="Schmutz J."/>
            <person name="Cannon S.B."/>
            <person name="Schlueter J."/>
            <person name="Ma J."/>
            <person name="Mitros T."/>
            <person name="Nelson W."/>
            <person name="Hyten D.L."/>
            <person name="Song Q."/>
            <person name="Thelen J.J."/>
            <person name="Cheng J."/>
            <person name="Xu D."/>
            <person name="Hellsten U."/>
            <person name="May G.D."/>
            <person name="Yu Y."/>
            <person name="Sakurai T."/>
            <person name="Umezawa T."/>
            <person name="Bhattacharyya M.K."/>
            <person name="Sandhu D."/>
            <person name="Valliyodan B."/>
            <person name="Lindquist E."/>
            <person name="Peto M."/>
            <person name="Grant D."/>
            <person name="Shu S."/>
            <person name="Goodstein D."/>
            <person name="Barry K."/>
            <person name="Futrell-Griggs M."/>
            <person name="Abernathy B."/>
            <person name="Du J."/>
            <person name="Tian Z."/>
            <person name="Zhu L."/>
            <person name="Gill N."/>
            <person name="Joshi T."/>
            <person name="Libault M."/>
            <person name="Sethuraman A."/>
            <person name="Zhang X.-C."/>
            <person name="Shinozaki K."/>
            <person name="Nguyen H.T."/>
            <person name="Wing R.A."/>
            <person name="Cregan P."/>
            <person name="Specht J."/>
            <person name="Grimwood J."/>
            <person name="Rokhsar D."/>
            <person name="Stacey G."/>
            <person name="Shoemaker R.C."/>
            <person name="Jackson S.A."/>
        </authorList>
    </citation>
    <scope>NUCLEOTIDE SEQUENCE [LARGE SCALE GENOMIC DNA]</scope>
    <source>
        <strain evidence="3">cv. Williams 82</strain>
        <tissue evidence="2">Callus</tissue>
    </source>
</reference>
<evidence type="ECO:0000256" key="1">
    <source>
        <dbReference type="SAM" id="SignalP"/>
    </source>
</evidence>
<evidence type="ECO:0000313" key="3">
    <source>
        <dbReference type="EnsemblPlants" id="KRG91003"/>
    </source>
</evidence>
<dbReference type="EMBL" id="CM000853">
    <property type="protein sequence ID" value="KRG91003.1"/>
    <property type="molecule type" value="Genomic_DNA"/>
</dbReference>
<organism evidence="2">
    <name type="scientific">Glycine max</name>
    <name type="common">Soybean</name>
    <name type="synonym">Glycine hispida</name>
    <dbReference type="NCBI Taxonomy" id="3847"/>
    <lineage>
        <taxon>Eukaryota</taxon>
        <taxon>Viridiplantae</taxon>
        <taxon>Streptophyta</taxon>
        <taxon>Embryophyta</taxon>
        <taxon>Tracheophyta</taxon>
        <taxon>Spermatophyta</taxon>
        <taxon>Magnoliopsida</taxon>
        <taxon>eudicotyledons</taxon>
        <taxon>Gunneridae</taxon>
        <taxon>Pentapetalae</taxon>
        <taxon>rosids</taxon>
        <taxon>fabids</taxon>
        <taxon>Fabales</taxon>
        <taxon>Fabaceae</taxon>
        <taxon>Papilionoideae</taxon>
        <taxon>50 kb inversion clade</taxon>
        <taxon>NPAAA clade</taxon>
        <taxon>indigoferoid/millettioid clade</taxon>
        <taxon>Phaseoleae</taxon>
        <taxon>Glycine</taxon>
        <taxon>Glycine subgen. Soja</taxon>
    </lineage>
</organism>
<keyword evidence="4" id="KW-1185">Reference proteome</keyword>
<dbReference type="PaxDb" id="3847-GLYMA20G26324.1"/>
<keyword evidence="1" id="KW-0732">Signal</keyword>
<reference evidence="3" key="2">
    <citation type="submission" date="2018-02" db="UniProtKB">
        <authorList>
            <consortium name="EnsemblPlants"/>
        </authorList>
    </citation>
    <scope>IDENTIFICATION</scope>
    <source>
        <strain evidence="3">Williams 82</strain>
    </source>
</reference>
<proteinExistence type="predicted"/>
<dbReference type="Gramene" id="KRG91003">
    <property type="protein sequence ID" value="KRG91003"/>
    <property type="gene ID" value="GLYMA_20G127100"/>
</dbReference>
<protein>
    <recommendedName>
        <fullName evidence="5">Knottin scorpion toxin-like domain-containing protein</fullName>
    </recommendedName>
</protein>
<evidence type="ECO:0008006" key="5">
    <source>
        <dbReference type="Google" id="ProtNLM"/>
    </source>
</evidence>
<dbReference type="InParanoid" id="K7N356"/>
<dbReference type="Proteomes" id="UP000008827">
    <property type="component" value="Chromosome 20"/>
</dbReference>
<sequence length="102" mass="11193">MEQNKIKMTGVVIMIMIRVSFSLGDYNHPFDQIGPNHVSDKLRCVDLCKIECAPLLIPPGGGLLYIYCVKKCVAGCGLSRSIDARHIAANRAGSCVQRCQNK</sequence>
<feature type="chain" id="PRO_5014582117" description="Knottin scorpion toxin-like domain-containing protein" evidence="1">
    <location>
        <begin position="23"/>
        <end position="102"/>
    </location>
</feature>
<feature type="signal peptide" evidence="1">
    <location>
        <begin position="1"/>
        <end position="22"/>
    </location>
</feature>
<reference evidence="2" key="3">
    <citation type="submission" date="2018-07" db="EMBL/GenBank/DDBJ databases">
        <title>WGS assembly of Glycine max.</title>
        <authorList>
            <person name="Schmutz J."/>
            <person name="Cannon S."/>
            <person name="Schlueter J."/>
            <person name="Ma J."/>
            <person name="Mitros T."/>
            <person name="Nelson W."/>
            <person name="Hyten D."/>
            <person name="Song Q."/>
            <person name="Thelen J."/>
            <person name="Cheng J."/>
            <person name="Xu D."/>
            <person name="Hellsten U."/>
            <person name="May G."/>
            <person name="Yu Y."/>
            <person name="Sakurai T."/>
            <person name="Umezawa T."/>
            <person name="Bhattacharyya M."/>
            <person name="Sandhu D."/>
            <person name="Valliyodan B."/>
            <person name="Lindquist E."/>
            <person name="Peto M."/>
            <person name="Grant D."/>
            <person name="Shu S."/>
            <person name="Goodstein D."/>
            <person name="Barry K."/>
            <person name="Futrell-Griggs M."/>
            <person name="Abernathy B."/>
            <person name="Du J."/>
            <person name="Tian Z."/>
            <person name="Zhu L."/>
            <person name="Gill N."/>
            <person name="Joshi T."/>
            <person name="Libault M."/>
            <person name="Sethuraman A."/>
            <person name="Zhang X."/>
            <person name="Shinozaki K."/>
            <person name="Nguyen H."/>
            <person name="Wing R."/>
            <person name="Cregan P."/>
            <person name="Specht J."/>
            <person name="Grimwood J."/>
            <person name="Rokhsar D."/>
            <person name="Stacey G."/>
            <person name="Shoemaker R."/>
            <person name="Jackson S."/>
        </authorList>
    </citation>
    <scope>NUCLEOTIDE SEQUENCE</scope>
    <source>
        <tissue evidence="2">Callus</tissue>
    </source>
</reference>
<accession>K7N356</accession>
<dbReference type="HOGENOM" id="CLU_164291_0_0_1"/>
<evidence type="ECO:0000313" key="4">
    <source>
        <dbReference type="Proteomes" id="UP000008827"/>
    </source>
</evidence>
<gene>
    <name evidence="2" type="ORF">GLYMA_20G127100</name>
</gene>